<evidence type="ECO:0000256" key="3">
    <source>
        <dbReference type="ARBA" id="ARBA00023027"/>
    </source>
</evidence>
<keyword evidence="3" id="KW-0520">NAD</keyword>
<evidence type="ECO:0000313" key="8">
    <source>
        <dbReference type="Proteomes" id="UP001597519"/>
    </source>
</evidence>
<dbReference type="PANTHER" id="PTHR43333:SF1">
    <property type="entry name" value="D-ISOMER SPECIFIC 2-HYDROXYACID DEHYDROGENASE NAD-BINDING DOMAIN-CONTAINING PROTEIN"/>
    <property type="match status" value="1"/>
</dbReference>
<keyword evidence="8" id="KW-1185">Reference proteome</keyword>
<dbReference type="EMBL" id="JBHUOQ010000004">
    <property type="protein sequence ID" value="MFD2830773.1"/>
    <property type="molecule type" value="Genomic_DNA"/>
</dbReference>
<gene>
    <name evidence="7" type="ORF">ACFSX4_09910</name>
</gene>
<dbReference type="InterPro" id="IPR036291">
    <property type="entry name" value="NAD(P)-bd_dom_sf"/>
</dbReference>
<dbReference type="InterPro" id="IPR006139">
    <property type="entry name" value="D-isomer_2_OHA_DH_cat_dom"/>
</dbReference>
<evidence type="ECO:0000259" key="6">
    <source>
        <dbReference type="Pfam" id="PF02826"/>
    </source>
</evidence>
<dbReference type="SUPFAM" id="SSF51735">
    <property type="entry name" value="NAD(P)-binding Rossmann-fold domains"/>
    <property type="match status" value="1"/>
</dbReference>
<feature type="domain" description="D-isomer specific 2-hydroxyacid dehydrogenase catalytic" evidence="5">
    <location>
        <begin position="12"/>
        <end position="304"/>
    </location>
</feature>
<organism evidence="7 8">
    <name type="scientific">Corticicoccus populi</name>
    <dbReference type="NCBI Taxonomy" id="1812821"/>
    <lineage>
        <taxon>Bacteria</taxon>
        <taxon>Bacillati</taxon>
        <taxon>Bacillota</taxon>
        <taxon>Bacilli</taxon>
        <taxon>Bacillales</taxon>
        <taxon>Staphylococcaceae</taxon>
        <taxon>Corticicoccus</taxon>
    </lineage>
</organism>
<accession>A0ABW5X029</accession>
<proteinExistence type="inferred from homology"/>
<evidence type="ECO:0000256" key="1">
    <source>
        <dbReference type="ARBA" id="ARBA00005854"/>
    </source>
</evidence>
<evidence type="ECO:0000259" key="5">
    <source>
        <dbReference type="Pfam" id="PF00389"/>
    </source>
</evidence>
<dbReference type="SUPFAM" id="SSF52283">
    <property type="entry name" value="Formate/glycerate dehydrogenase catalytic domain-like"/>
    <property type="match status" value="1"/>
</dbReference>
<dbReference type="RefSeq" id="WP_377774131.1">
    <property type="nucleotide sequence ID" value="NZ_JBHUOQ010000004.1"/>
</dbReference>
<dbReference type="InterPro" id="IPR006140">
    <property type="entry name" value="D-isomer_DH_NAD-bd"/>
</dbReference>
<dbReference type="CDD" id="cd05300">
    <property type="entry name" value="2-Hacid_dh_1"/>
    <property type="match status" value="1"/>
</dbReference>
<dbReference type="PROSITE" id="PS00671">
    <property type="entry name" value="D_2_HYDROXYACID_DH_3"/>
    <property type="match status" value="1"/>
</dbReference>
<dbReference type="Proteomes" id="UP001597519">
    <property type="component" value="Unassembled WGS sequence"/>
</dbReference>
<protein>
    <submittedName>
        <fullName evidence="7">D-2-hydroxyacid dehydrogenase</fullName>
    </submittedName>
</protein>
<dbReference type="PANTHER" id="PTHR43333">
    <property type="entry name" value="2-HACID_DH_C DOMAIN-CONTAINING PROTEIN"/>
    <property type="match status" value="1"/>
</dbReference>
<dbReference type="Pfam" id="PF02826">
    <property type="entry name" value="2-Hacid_dh_C"/>
    <property type="match status" value="1"/>
</dbReference>
<feature type="domain" description="D-isomer specific 2-hydroxyacid dehydrogenase NAD-binding" evidence="6">
    <location>
        <begin position="104"/>
        <end position="278"/>
    </location>
</feature>
<name>A0ABW5X029_9STAP</name>
<keyword evidence="2 4" id="KW-0560">Oxidoreductase</keyword>
<comment type="similarity">
    <text evidence="1 4">Belongs to the D-isomer specific 2-hydroxyacid dehydrogenase family.</text>
</comment>
<reference evidence="8" key="1">
    <citation type="journal article" date="2019" name="Int. J. Syst. Evol. Microbiol.">
        <title>The Global Catalogue of Microorganisms (GCM) 10K type strain sequencing project: providing services to taxonomists for standard genome sequencing and annotation.</title>
        <authorList>
            <consortium name="The Broad Institute Genomics Platform"/>
            <consortium name="The Broad Institute Genome Sequencing Center for Infectious Disease"/>
            <person name="Wu L."/>
            <person name="Ma J."/>
        </authorList>
    </citation>
    <scope>NUCLEOTIDE SEQUENCE [LARGE SCALE GENOMIC DNA]</scope>
    <source>
        <strain evidence="8">KCTC 33575</strain>
    </source>
</reference>
<comment type="caution">
    <text evidence="7">The sequence shown here is derived from an EMBL/GenBank/DDBJ whole genome shotgun (WGS) entry which is preliminary data.</text>
</comment>
<evidence type="ECO:0000256" key="4">
    <source>
        <dbReference type="RuleBase" id="RU003719"/>
    </source>
</evidence>
<dbReference type="InterPro" id="IPR029753">
    <property type="entry name" value="D-isomer_DH_CS"/>
</dbReference>
<evidence type="ECO:0000256" key="2">
    <source>
        <dbReference type="ARBA" id="ARBA00023002"/>
    </source>
</evidence>
<dbReference type="Pfam" id="PF00389">
    <property type="entry name" value="2-Hacid_dh"/>
    <property type="match status" value="1"/>
</dbReference>
<sequence length="317" mass="35872">MMERILAVHMDLEEEYVKEIEEAAEGWSVHTGKDLSEDILKEAEILFHWKKDKEALYFKNDCLKWVQTFSAGVDSLDLKQISEKKITLTSASGVHRYPISETIFAFMLGFTREFHTYQKAQQKKEWSRTRPGGEIHEKTIAILGVGEIGRETAKIAKAFNMTVLGVRNSGKAVDNVDEMYTPDQLTEILRRSDFVISALPLTKETHHLIGKAQFAEMKDSAFIVNIGRGPVVDEAALIEALKNKQIAGAGLDVFESEPLSEESALWDMDNVIITPHTAGSTDHYNGRVVRDIFIPNLKEYLRGAQPSINRYNHERGY</sequence>
<dbReference type="Gene3D" id="3.40.50.720">
    <property type="entry name" value="NAD(P)-binding Rossmann-like Domain"/>
    <property type="match status" value="2"/>
</dbReference>
<evidence type="ECO:0000313" key="7">
    <source>
        <dbReference type="EMBL" id="MFD2830773.1"/>
    </source>
</evidence>